<evidence type="ECO:0000313" key="2">
    <source>
        <dbReference type="EMBL" id="SNS19020.1"/>
    </source>
</evidence>
<dbReference type="RefSeq" id="WP_089223150.1">
    <property type="nucleotide sequence ID" value="NZ_FZOF01000004.1"/>
</dbReference>
<dbReference type="PANTHER" id="PTHR39515:SF2">
    <property type="entry name" value="HTH-TYPE TRANSCRIPTIONAL REGULATOR RV0880"/>
    <property type="match status" value="1"/>
</dbReference>
<feature type="domain" description="HTH marR-type" evidence="1">
    <location>
        <begin position="1"/>
        <end position="144"/>
    </location>
</feature>
<evidence type="ECO:0000259" key="1">
    <source>
        <dbReference type="PROSITE" id="PS50995"/>
    </source>
</evidence>
<dbReference type="GO" id="GO:0003700">
    <property type="term" value="F:DNA-binding transcription factor activity"/>
    <property type="evidence" value="ECO:0007669"/>
    <property type="project" value="InterPro"/>
</dbReference>
<dbReference type="InterPro" id="IPR036388">
    <property type="entry name" value="WH-like_DNA-bd_sf"/>
</dbReference>
<dbReference type="InterPro" id="IPR036390">
    <property type="entry name" value="WH_DNA-bd_sf"/>
</dbReference>
<dbReference type="Gene3D" id="1.10.10.10">
    <property type="entry name" value="Winged helix-like DNA-binding domain superfamily/Winged helix DNA-binding domain"/>
    <property type="match status" value="1"/>
</dbReference>
<gene>
    <name evidence="2" type="ORF">SAMN05216252_1048</name>
</gene>
<reference evidence="2 3" key="1">
    <citation type="submission" date="2017-06" db="EMBL/GenBank/DDBJ databases">
        <authorList>
            <person name="Kim H.J."/>
            <person name="Triplett B.A."/>
        </authorList>
    </citation>
    <scope>NUCLEOTIDE SEQUENCE [LARGE SCALE GENOMIC DNA]</scope>
    <source>
        <strain evidence="2 3">CGMCC 4.1858</strain>
    </source>
</reference>
<dbReference type="AlphaFoldDB" id="A0A239CFY8"/>
<protein>
    <submittedName>
        <fullName evidence="2">DNA-binding transcriptional regulator, MarR family</fullName>
    </submittedName>
</protein>
<evidence type="ECO:0000313" key="3">
    <source>
        <dbReference type="Proteomes" id="UP000198280"/>
    </source>
</evidence>
<proteinExistence type="predicted"/>
<keyword evidence="2" id="KW-0238">DNA-binding</keyword>
<dbReference type="SUPFAM" id="SSF46785">
    <property type="entry name" value="Winged helix' DNA-binding domain"/>
    <property type="match status" value="1"/>
</dbReference>
<accession>A0A239CFY8</accession>
<dbReference type="GO" id="GO:0003677">
    <property type="term" value="F:DNA binding"/>
    <property type="evidence" value="ECO:0007669"/>
    <property type="project" value="UniProtKB-KW"/>
</dbReference>
<dbReference type="PROSITE" id="PS50995">
    <property type="entry name" value="HTH_MARR_2"/>
    <property type="match status" value="1"/>
</dbReference>
<dbReference type="Proteomes" id="UP000198280">
    <property type="component" value="Unassembled WGS sequence"/>
</dbReference>
<name>A0A239CFY8_9ACTN</name>
<organism evidence="2 3">
    <name type="scientific">Actinacidiphila glaucinigra</name>
    <dbReference type="NCBI Taxonomy" id="235986"/>
    <lineage>
        <taxon>Bacteria</taxon>
        <taxon>Bacillati</taxon>
        <taxon>Actinomycetota</taxon>
        <taxon>Actinomycetes</taxon>
        <taxon>Kitasatosporales</taxon>
        <taxon>Streptomycetaceae</taxon>
        <taxon>Actinacidiphila</taxon>
    </lineage>
</organism>
<dbReference type="PANTHER" id="PTHR39515">
    <property type="entry name" value="CONSERVED PROTEIN"/>
    <property type="match status" value="1"/>
</dbReference>
<keyword evidence="3" id="KW-1185">Reference proteome</keyword>
<dbReference type="OrthoDB" id="5148120at2"/>
<dbReference type="SMART" id="SM00347">
    <property type="entry name" value="HTH_MARR"/>
    <property type="match status" value="1"/>
</dbReference>
<dbReference type="InterPro" id="IPR052526">
    <property type="entry name" value="HTH-type_Bedaq_tolerance"/>
</dbReference>
<sequence length="149" mass="16208">MDAKALEAGEPTEVGAALRLSVGRIARRLRQAHAVGDVTLSEVSVIARLDRDGPDSPGSLAELERVRPQAMATTLAGLEERGLVSRRPDAHDRRRVVMTVTEAGRKVLADRRSESVQRLAAVLGGQFTAEERRQLVDALPLLDRLAEKL</sequence>
<dbReference type="EMBL" id="FZOF01000004">
    <property type="protein sequence ID" value="SNS19020.1"/>
    <property type="molecule type" value="Genomic_DNA"/>
</dbReference>
<dbReference type="InterPro" id="IPR000835">
    <property type="entry name" value="HTH_MarR-typ"/>
</dbReference>
<dbReference type="Pfam" id="PF01047">
    <property type="entry name" value="MarR"/>
    <property type="match status" value="1"/>
</dbReference>